<keyword evidence="2" id="KW-1185">Reference proteome</keyword>
<accession>A0A875SAA4</accession>
<evidence type="ECO:0000313" key="2">
    <source>
        <dbReference type="Proteomes" id="UP000662931"/>
    </source>
</evidence>
<proteinExistence type="predicted"/>
<dbReference type="GO" id="GO:0000776">
    <property type="term" value="C:kinetochore"/>
    <property type="evidence" value="ECO:0007669"/>
    <property type="project" value="InterPro"/>
</dbReference>
<dbReference type="EMBL" id="CP064815">
    <property type="protein sequence ID" value="QPG75924.1"/>
    <property type="molecule type" value="Genomic_DNA"/>
</dbReference>
<dbReference type="Proteomes" id="UP000662931">
    <property type="component" value="Chromosome 4"/>
</dbReference>
<dbReference type="InterPro" id="IPR018565">
    <property type="entry name" value="Nkp2/Cnl2"/>
</dbReference>
<dbReference type="OrthoDB" id="4094437at2759"/>
<gene>
    <name evidence="1" type="ORF">FOA43_003310</name>
</gene>
<evidence type="ECO:0000313" key="1">
    <source>
        <dbReference type="EMBL" id="QPG75924.1"/>
    </source>
</evidence>
<dbReference type="Pfam" id="PF09447">
    <property type="entry name" value="Cnl2_NKP2"/>
    <property type="match status" value="1"/>
</dbReference>
<name>A0A875SAA4_EENNA</name>
<protein>
    <submittedName>
        <fullName evidence="1">Uncharacterized protein</fullName>
    </submittedName>
</protein>
<sequence length="164" mass="19096">MSDTENLNSKDILRNYLEKELFQVITKQQFRSLFNKVARRSVDDSMVNELFALLNQQKNRVINKRIDDNIENLKLVSYYDSKHVVETSKISDDEFSKLVASMMLLDNSLREDITQVESECKNQLKEINRIVDKLQKCKCDSSDNDKSLGKLQKTLESIEGELLK</sequence>
<organism evidence="1 2">
    <name type="scientific">Eeniella nana</name>
    <name type="common">Yeast</name>
    <name type="synonym">Brettanomyces nanus</name>
    <dbReference type="NCBI Taxonomy" id="13502"/>
    <lineage>
        <taxon>Eukaryota</taxon>
        <taxon>Fungi</taxon>
        <taxon>Dikarya</taxon>
        <taxon>Ascomycota</taxon>
        <taxon>Saccharomycotina</taxon>
        <taxon>Pichiomycetes</taxon>
        <taxon>Pichiales</taxon>
        <taxon>Pichiaceae</taxon>
        <taxon>Brettanomyces</taxon>
    </lineage>
</organism>
<dbReference type="RefSeq" id="XP_038779489.1">
    <property type="nucleotide sequence ID" value="XM_038923561.1"/>
</dbReference>
<reference evidence="1" key="1">
    <citation type="submission" date="2020-10" db="EMBL/GenBank/DDBJ databases">
        <authorList>
            <person name="Roach M.J.R."/>
        </authorList>
    </citation>
    <scope>NUCLEOTIDE SEQUENCE</scope>
    <source>
        <strain evidence="1">CBS 1945</strain>
    </source>
</reference>
<dbReference type="AlphaFoldDB" id="A0A875SAA4"/>
<dbReference type="KEGG" id="bnn:FOA43_003310"/>
<dbReference type="GeneID" id="62196710"/>